<dbReference type="OrthoDB" id="2289244at2759"/>
<organism evidence="1 2">
    <name type="scientific">Hesseltinella vesiculosa</name>
    <dbReference type="NCBI Taxonomy" id="101127"/>
    <lineage>
        <taxon>Eukaryota</taxon>
        <taxon>Fungi</taxon>
        <taxon>Fungi incertae sedis</taxon>
        <taxon>Mucoromycota</taxon>
        <taxon>Mucoromycotina</taxon>
        <taxon>Mucoromycetes</taxon>
        <taxon>Mucorales</taxon>
        <taxon>Cunninghamellaceae</taxon>
        <taxon>Hesseltinella</taxon>
    </lineage>
</organism>
<accession>A0A1X2GRU1</accession>
<evidence type="ECO:0000313" key="2">
    <source>
        <dbReference type="Proteomes" id="UP000242146"/>
    </source>
</evidence>
<reference evidence="1 2" key="1">
    <citation type="submission" date="2016-07" db="EMBL/GenBank/DDBJ databases">
        <title>Pervasive Adenine N6-methylation of Active Genes in Fungi.</title>
        <authorList>
            <consortium name="DOE Joint Genome Institute"/>
            <person name="Mondo S.J."/>
            <person name="Dannebaum R.O."/>
            <person name="Kuo R.C."/>
            <person name="Labutti K."/>
            <person name="Haridas S."/>
            <person name="Kuo A."/>
            <person name="Salamov A."/>
            <person name="Ahrendt S.R."/>
            <person name="Lipzen A."/>
            <person name="Sullivan W."/>
            <person name="Andreopoulos W.B."/>
            <person name="Clum A."/>
            <person name="Lindquist E."/>
            <person name="Daum C."/>
            <person name="Ramamoorthy G.K."/>
            <person name="Gryganskyi A."/>
            <person name="Culley D."/>
            <person name="Magnuson J.K."/>
            <person name="James T.Y."/>
            <person name="O'Malley M.A."/>
            <person name="Stajich J.E."/>
            <person name="Spatafora J.W."/>
            <person name="Visel A."/>
            <person name="Grigoriev I.V."/>
        </authorList>
    </citation>
    <scope>NUCLEOTIDE SEQUENCE [LARGE SCALE GENOMIC DNA]</scope>
    <source>
        <strain evidence="1 2">NRRL 3301</strain>
    </source>
</reference>
<dbReference type="Proteomes" id="UP000242146">
    <property type="component" value="Unassembled WGS sequence"/>
</dbReference>
<dbReference type="EMBL" id="MCGT01000005">
    <property type="protein sequence ID" value="ORX59778.1"/>
    <property type="molecule type" value="Genomic_DNA"/>
</dbReference>
<comment type="caution">
    <text evidence="1">The sequence shown here is derived from an EMBL/GenBank/DDBJ whole genome shotgun (WGS) entry which is preliminary data.</text>
</comment>
<gene>
    <name evidence="1" type="ORF">DM01DRAFT_1333227</name>
</gene>
<evidence type="ECO:0000313" key="1">
    <source>
        <dbReference type="EMBL" id="ORX59778.1"/>
    </source>
</evidence>
<protein>
    <submittedName>
        <fullName evidence="1">Uncharacterized protein</fullName>
    </submittedName>
</protein>
<keyword evidence="2" id="KW-1185">Reference proteome</keyword>
<dbReference type="AlphaFoldDB" id="A0A1X2GRU1"/>
<proteinExistence type="predicted"/>
<name>A0A1X2GRU1_9FUNG</name>
<sequence>MTHHHHHHHHNQQAGYGYGYGYGSGVTGSYMMQQPFSQHQRQHHQPYFWGDLAAFAGSEALLQRYENQHHQPHHAMRDLALSGMAAYGMHHLQKYDTNQHYQHAHAGLADQRMLPYYQNNFNPNGPVTSMYNPSPYYPQQTYYSSNPYMYQGTNGYYY</sequence>